<evidence type="ECO:0000256" key="12">
    <source>
        <dbReference type="SAM" id="MobiDB-lite"/>
    </source>
</evidence>
<feature type="region of interest" description="Disordered" evidence="12">
    <location>
        <begin position="16"/>
        <end position="89"/>
    </location>
</feature>
<dbReference type="PANTHER" id="PTHR11453">
    <property type="entry name" value="ANION EXCHANGE PROTEIN"/>
    <property type="match status" value="1"/>
</dbReference>
<feature type="transmembrane region" description="Helical" evidence="11">
    <location>
        <begin position="624"/>
        <end position="645"/>
    </location>
</feature>
<feature type="compositionally biased region" description="Polar residues" evidence="12">
    <location>
        <begin position="41"/>
        <end position="58"/>
    </location>
</feature>
<evidence type="ECO:0000313" key="15">
    <source>
        <dbReference type="EMBL" id="KAF2895088.1"/>
    </source>
</evidence>
<evidence type="ECO:0000256" key="3">
    <source>
        <dbReference type="ARBA" id="ARBA00022448"/>
    </source>
</evidence>
<dbReference type="PANTHER" id="PTHR11453:SF47">
    <property type="entry name" value="ANION EXCHANGE PROTEIN"/>
    <property type="match status" value="1"/>
</dbReference>
<feature type="transmembrane region" description="Helical" evidence="11">
    <location>
        <begin position="755"/>
        <end position="775"/>
    </location>
</feature>
<comment type="similarity">
    <text evidence="2 11">Belongs to the anion exchanger (TC 2.A.31) family.</text>
</comment>
<evidence type="ECO:0000256" key="2">
    <source>
        <dbReference type="ARBA" id="ARBA00010993"/>
    </source>
</evidence>
<dbReference type="SUPFAM" id="SSF55804">
    <property type="entry name" value="Phoshotransferase/anion transport protein"/>
    <property type="match status" value="1"/>
</dbReference>
<accession>A0A8K0CWL6</accession>
<keyword evidence="6 11" id="KW-0812">Transmembrane</keyword>
<keyword evidence="5" id="KW-0039">Anion exchange</keyword>
<dbReference type="InterPro" id="IPR013769">
    <property type="entry name" value="Band3_cytoplasmic_dom"/>
</dbReference>
<dbReference type="PRINTS" id="PR01231">
    <property type="entry name" value="HCO3TRNSPORT"/>
</dbReference>
<sequence length="981" mass="109871">MSKVIDLSMVMGNDIIHRHHHGHSKSRKYSLPEDQPHRMQSKNSSSGQHKSRRISTQPEDLPLRGADRDQLDSHRSDDPKALRRYKTSRPSIVHIGRRDGLDQFHTALMKKMYDHSPHAIFVQLDELFGTHEDREWKETARWIKYEEDVEEGVDRWGKPHVASLSFHSLLNLRKCLEEGLVNLDMEEKDLPAIAYRVCEDLYKEDLIREEDKAQLMRILLLRHRHVNEHHERGFRFSRKHSYTSLQNLHDSEKRKTSFSTETPYSIKNGGRGVDSDGRLVTGNNHAIVDIKEETYTTSTEDMKKAQNDTILRRIPVGAQGTSVLVGDVDFLEQPAIAFIRLAEGVHITSLIEVNIPVRFIFILLGPKGANLDYHEVGRSISTLMANQQFHNIAYEAYNRKALLSAINEFLDDSIVLPPGDWERQALLPIEEIKAKSEAIRKRKENALKKAAGDETKTMLLGEGGDGKKPPNPLDRTRRPFGGLINDLKRRYPYYKTDILDGLNAQCAAAALFMYFAALSGAITFGGLMSDKTQNDIGISETLIATSLSGLIFALLGGQPLVIVGSTGPLLLFDESLFQFCQANGIEYLTTRVYIGIWLGVIALFVASIEGSVFVKLFTRFTEEIFSSLISLLYIVESVMKLFMVFGRHPLLSNYCDLDTFVSGTLTNNSVSDNSSSFNTTEKTNFTVESNATEAPIIVRDAHVHRSLPTHDAFGPINQPNTALFCTILSLGTFAIAYYLLLFRNSQFLGRSARRALGDFGVPIAIVIMVSLDYVVPETYTEKLSVPEGLTPSNPAVRGWIISPGGKEEPFPLWVAWAAGIPAMLVYILLFMETHIAELIIDKPERKLKKGSGFHLDIVLVCLMNVGCGFIGAPWMCVATVRSVAHVSAVTVMSRTHAPGEKPHLIEVKEQRVSALVVSLLVGLSVLMSPLLRLVPMSVLFGVFLYMGVASTNGIQFFDRIKLFFMPVKHHPQASYVRKVSN</sequence>
<dbReference type="EMBL" id="VTPC01006252">
    <property type="protein sequence ID" value="KAF2895088.1"/>
    <property type="molecule type" value="Genomic_DNA"/>
</dbReference>
<dbReference type="PRINTS" id="PR00165">
    <property type="entry name" value="ANIONEXCHNGR"/>
</dbReference>
<feature type="compositionally biased region" description="Basic residues" evidence="12">
    <location>
        <begin position="17"/>
        <end position="28"/>
    </location>
</feature>
<feature type="transmembrane region" description="Helical" evidence="11">
    <location>
        <begin position="507"/>
        <end position="528"/>
    </location>
</feature>
<dbReference type="GO" id="GO:0015701">
    <property type="term" value="P:bicarbonate transport"/>
    <property type="evidence" value="ECO:0007669"/>
    <property type="project" value="TreeGrafter"/>
</dbReference>
<dbReference type="NCBIfam" id="TIGR00834">
    <property type="entry name" value="ae"/>
    <property type="match status" value="1"/>
</dbReference>
<keyword evidence="7 11" id="KW-1133">Transmembrane helix</keyword>
<evidence type="ECO:0000259" key="13">
    <source>
        <dbReference type="Pfam" id="PF00955"/>
    </source>
</evidence>
<evidence type="ECO:0000256" key="5">
    <source>
        <dbReference type="ARBA" id="ARBA00022681"/>
    </source>
</evidence>
<dbReference type="InterPro" id="IPR003020">
    <property type="entry name" value="HCO3_transpt_euk"/>
</dbReference>
<evidence type="ECO:0000256" key="10">
    <source>
        <dbReference type="ARBA" id="ARBA00049347"/>
    </source>
</evidence>
<dbReference type="Gene3D" id="1.10.287.570">
    <property type="entry name" value="Helical hairpin bin"/>
    <property type="match status" value="1"/>
</dbReference>
<name>A0A8K0CWL6_IGNLU</name>
<evidence type="ECO:0000256" key="11">
    <source>
        <dbReference type="RuleBase" id="RU362035"/>
    </source>
</evidence>
<dbReference type="InterPro" id="IPR011531">
    <property type="entry name" value="HCO3_transpt-like_TM_dom"/>
</dbReference>
<keyword evidence="3 11" id="KW-0813">Transport</keyword>
<keyword evidence="9 11" id="KW-0472">Membrane</keyword>
<keyword evidence="16" id="KW-1185">Reference proteome</keyword>
<feature type="domain" description="Bicarbonate transporter-like transmembrane" evidence="13">
    <location>
        <begin position="478"/>
        <end position="980"/>
    </location>
</feature>
<reference evidence="15" key="1">
    <citation type="submission" date="2019-08" db="EMBL/GenBank/DDBJ databases">
        <title>The genome of the North American firefly Photinus pyralis.</title>
        <authorList>
            <consortium name="Photinus pyralis genome working group"/>
            <person name="Fallon T.R."/>
            <person name="Sander Lower S.E."/>
            <person name="Weng J.-K."/>
        </authorList>
    </citation>
    <scope>NUCLEOTIDE SEQUENCE</scope>
    <source>
        <strain evidence="15">TRF0915ILg1</strain>
        <tissue evidence="15">Whole body</tissue>
    </source>
</reference>
<gene>
    <name evidence="15" type="ORF">ILUMI_11087</name>
</gene>
<dbReference type="Pfam" id="PF00955">
    <property type="entry name" value="HCO3_cotransp"/>
    <property type="match status" value="1"/>
</dbReference>
<feature type="transmembrane region" description="Helical" evidence="11">
    <location>
        <begin position="852"/>
        <end position="875"/>
    </location>
</feature>
<evidence type="ECO:0000313" key="16">
    <source>
        <dbReference type="Proteomes" id="UP000801492"/>
    </source>
</evidence>
<evidence type="ECO:0000256" key="6">
    <source>
        <dbReference type="ARBA" id="ARBA00022692"/>
    </source>
</evidence>
<dbReference type="GO" id="GO:0005886">
    <property type="term" value="C:plasma membrane"/>
    <property type="evidence" value="ECO:0007669"/>
    <property type="project" value="UniProtKB-SubCell"/>
</dbReference>
<evidence type="ECO:0000256" key="9">
    <source>
        <dbReference type="ARBA" id="ARBA00023136"/>
    </source>
</evidence>
<keyword evidence="8 11" id="KW-0406">Ion transport</keyword>
<dbReference type="GO" id="GO:0008509">
    <property type="term" value="F:monoatomic anion transmembrane transporter activity"/>
    <property type="evidence" value="ECO:0007669"/>
    <property type="project" value="InterPro"/>
</dbReference>
<dbReference type="Gene3D" id="3.40.930.10">
    <property type="entry name" value="Mannitol-specific EII, Chain A"/>
    <property type="match status" value="1"/>
</dbReference>
<feature type="transmembrane region" description="Helical" evidence="11">
    <location>
        <begin position="813"/>
        <end position="831"/>
    </location>
</feature>
<dbReference type="FunFam" id="3.40.930.10:FF:000020">
    <property type="entry name" value="Anion exchange protein"/>
    <property type="match status" value="1"/>
</dbReference>
<feature type="compositionally biased region" description="Basic and acidic residues" evidence="12">
    <location>
        <begin position="61"/>
        <end position="81"/>
    </location>
</feature>
<dbReference type="Proteomes" id="UP000801492">
    <property type="component" value="Unassembled WGS sequence"/>
</dbReference>
<feature type="transmembrane region" description="Helical" evidence="11">
    <location>
        <begin position="721"/>
        <end position="743"/>
    </location>
</feature>
<feature type="transmembrane region" description="Helical" evidence="11">
    <location>
        <begin position="549"/>
        <end position="572"/>
    </location>
</feature>
<keyword evidence="4" id="KW-1003">Cell membrane</keyword>
<dbReference type="AlphaFoldDB" id="A0A8K0CWL6"/>
<proteinExistence type="inferred from homology"/>
<feature type="transmembrane region" description="Helical" evidence="11">
    <location>
        <begin position="592"/>
        <end position="617"/>
    </location>
</feature>
<dbReference type="GO" id="GO:0051453">
    <property type="term" value="P:regulation of intracellular pH"/>
    <property type="evidence" value="ECO:0007669"/>
    <property type="project" value="TreeGrafter"/>
</dbReference>
<evidence type="ECO:0000256" key="1">
    <source>
        <dbReference type="ARBA" id="ARBA00004651"/>
    </source>
</evidence>
<feature type="transmembrane region" description="Helical" evidence="11">
    <location>
        <begin position="912"/>
        <end position="931"/>
    </location>
</feature>
<comment type="catalytic activity">
    <reaction evidence="10">
        <text>hydrogencarbonate(in) + chloride(out) = hydrogencarbonate(out) + chloride(in)</text>
        <dbReference type="Rhea" id="RHEA:72363"/>
        <dbReference type="ChEBI" id="CHEBI:17544"/>
        <dbReference type="ChEBI" id="CHEBI:17996"/>
    </reaction>
</comment>
<comment type="subcellular location">
    <subcellularLocation>
        <location evidence="1">Cell membrane</location>
        <topology evidence="1">Multi-pass membrane protein</topology>
    </subcellularLocation>
    <subcellularLocation>
        <location evidence="11">Membrane</location>
        <topology evidence="11">Multi-pass membrane protein</topology>
    </subcellularLocation>
</comment>
<evidence type="ECO:0000259" key="14">
    <source>
        <dbReference type="Pfam" id="PF07565"/>
    </source>
</evidence>
<evidence type="ECO:0000256" key="4">
    <source>
        <dbReference type="ARBA" id="ARBA00022475"/>
    </source>
</evidence>
<feature type="transmembrane region" description="Helical" evidence="11">
    <location>
        <begin position="938"/>
        <end position="957"/>
    </location>
</feature>
<organism evidence="15 16">
    <name type="scientific">Ignelater luminosus</name>
    <name type="common">Cucubano</name>
    <name type="synonym">Pyrophorus luminosus</name>
    <dbReference type="NCBI Taxonomy" id="2038154"/>
    <lineage>
        <taxon>Eukaryota</taxon>
        <taxon>Metazoa</taxon>
        <taxon>Ecdysozoa</taxon>
        <taxon>Arthropoda</taxon>
        <taxon>Hexapoda</taxon>
        <taxon>Insecta</taxon>
        <taxon>Pterygota</taxon>
        <taxon>Neoptera</taxon>
        <taxon>Endopterygota</taxon>
        <taxon>Coleoptera</taxon>
        <taxon>Polyphaga</taxon>
        <taxon>Elateriformia</taxon>
        <taxon>Elateroidea</taxon>
        <taxon>Elateridae</taxon>
        <taxon>Agrypninae</taxon>
        <taxon>Pyrophorini</taxon>
        <taxon>Ignelater</taxon>
    </lineage>
</organism>
<evidence type="ECO:0000256" key="8">
    <source>
        <dbReference type="ARBA" id="ARBA00023065"/>
    </source>
</evidence>
<dbReference type="InterPro" id="IPR016152">
    <property type="entry name" value="PTrfase/Anion_transptr"/>
</dbReference>
<dbReference type="GO" id="GO:0005452">
    <property type="term" value="F:solute:inorganic anion antiporter activity"/>
    <property type="evidence" value="ECO:0007669"/>
    <property type="project" value="InterPro"/>
</dbReference>
<comment type="caution">
    <text evidence="15">The sequence shown here is derived from an EMBL/GenBank/DDBJ whole genome shotgun (WGS) entry which is preliminary data.</text>
</comment>
<dbReference type="Pfam" id="PF07565">
    <property type="entry name" value="Band_3_cyto"/>
    <property type="match status" value="1"/>
</dbReference>
<dbReference type="OrthoDB" id="1735926at2759"/>
<feature type="domain" description="Band 3 cytoplasmic" evidence="14">
    <location>
        <begin position="118"/>
        <end position="422"/>
    </location>
</feature>
<dbReference type="InterPro" id="IPR001717">
    <property type="entry name" value="Anion_exchange"/>
</dbReference>
<protein>
    <recommendedName>
        <fullName evidence="11">Anion exchange protein</fullName>
    </recommendedName>
</protein>
<dbReference type="FunFam" id="1.10.287.570:FF:000001">
    <property type="entry name" value="Anion exchange protein"/>
    <property type="match status" value="1"/>
</dbReference>
<evidence type="ECO:0000256" key="7">
    <source>
        <dbReference type="ARBA" id="ARBA00022989"/>
    </source>
</evidence>